<proteinExistence type="predicted"/>
<feature type="chain" id="PRO_5018779435" evidence="1">
    <location>
        <begin position="28"/>
        <end position="198"/>
    </location>
</feature>
<keyword evidence="1" id="KW-0732">Signal</keyword>
<accession>A0A3S4CHG4</accession>
<name>A0A3S4CHG4_9RHOB</name>
<feature type="signal peptide" evidence="1">
    <location>
        <begin position="1"/>
        <end position="27"/>
    </location>
</feature>
<dbReference type="RefSeq" id="WP_126153588.1">
    <property type="nucleotide sequence ID" value="NZ_UZWE01000024.1"/>
</dbReference>
<evidence type="ECO:0000313" key="3">
    <source>
        <dbReference type="Proteomes" id="UP000270743"/>
    </source>
</evidence>
<protein>
    <submittedName>
        <fullName evidence="2">Uncharacterized protein</fullName>
    </submittedName>
</protein>
<dbReference type="AlphaFoldDB" id="A0A3S4CHG4"/>
<sequence>MSTSMAIATIGAAAFQAMELAPFSSFADDTPQAQDAASQYPVARRMCLEACDWSFASTVVNLPQVAVSGQLVDPSLVHAFALPGDCVIFRHPLDLDTGWRLDGRTLRTDRPGPLAVRYTRDVDNENLMPASFQTALALRLAAMLSPRWVGSDSKTQSLDARAEMALKTAMRIDARSASLERYDGEDYGVTDWVGWATR</sequence>
<dbReference type="EMBL" id="UZWE01000024">
    <property type="protein sequence ID" value="VDS07903.1"/>
    <property type="molecule type" value="Genomic_DNA"/>
</dbReference>
<evidence type="ECO:0000313" key="2">
    <source>
        <dbReference type="EMBL" id="VDS07903.1"/>
    </source>
</evidence>
<dbReference type="OrthoDB" id="7860263at2"/>
<keyword evidence="3" id="KW-1185">Reference proteome</keyword>
<evidence type="ECO:0000256" key="1">
    <source>
        <dbReference type="SAM" id="SignalP"/>
    </source>
</evidence>
<organism evidence="2 3">
    <name type="scientific">Paracoccus haematequi</name>
    <dbReference type="NCBI Taxonomy" id="2491866"/>
    <lineage>
        <taxon>Bacteria</taxon>
        <taxon>Pseudomonadati</taxon>
        <taxon>Pseudomonadota</taxon>
        <taxon>Alphaproteobacteria</taxon>
        <taxon>Rhodobacterales</taxon>
        <taxon>Paracoccaceae</taxon>
        <taxon>Paracoccus</taxon>
    </lineage>
</organism>
<reference evidence="2 3" key="1">
    <citation type="submission" date="2018-12" db="EMBL/GenBank/DDBJ databases">
        <authorList>
            <person name="Criscuolo A."/>
        </authorList>
    </citation>
    <scope>NUCLEOTIDE SEQUENCE [LARGE SCALE GENOMIC DNA]</scope>
    <source>
        <strain evidence="2">ACIP1116241</strain>
    </source>
</reference>
<dbReference type="Proteomes" id="UP000270743">
    <property type="component" value="Unassembled WGS sequence"/>
</dbReference>
<gene>
    <name evidence="2" type="ORF">PARHAE_01083</name>
</gene>